<dbReference type="Proteomes" id="UP000186808">
    <property type="component" value="Unassembled WGS sequence"/>
</dbReference>
<dbReference type="RefSeq" id="WP_058469476.1">
    <property type="nucleotide sequence ID" value="NZ_CAAAIX010000003.1"/>
</dbReference>
<dbReference type="AlphaFoldDB" id="A0A377GII5"/>
<gene>
    <name evidence="2" type="ORF">NCTC11401_01466</name>
    <name evidence="1" type="ORF">SAMN05421777_10446</name>
</gene>
<reference evidence="2 4" key="2">
    <citation type="submission" date="2018-06" db="EMBL/GenBank/DDBJ databases">
        <authorList>
            <consortium name="Pathogen Informatics"/>
            <person name="Doyle S."/>
        </authorList>
    </citation>
    <scope>NUCLEOTIDE SEQUENCE [LARGE SCALE GENOMIC DNA]</scope>
    <source>
        <strain evidence="2 4">NCTC11401</strain>
    </source>
</reference>
<evidence type="ECO:0000313" key="1">
    <source>
        <dbReference type="EMBL" id="SIQ89326.1"/>
    </source>
</evidence>
<organism evidence="2 4">
    <name type="scientific">Fluoribacter gormanii</name>
    <dbReference type="NCBI Taxonomy" id="464"/>
    <lineage>
        <taxon>Bacteria</taxon>
        <taxon>Pseudomonadati</taxon>
        <taxon>Pseudomonadota</taxon>
        <taxon>Gammaproteobacteria</taxon>
        <taxon>Legionellales</taxon>
        <taxon>Legionellaceae</taxon>
        <taxon>Fluoribacter</taxon>
    </lineage>
</organism>
<dbReference type="EMBL" id="FTNL01000004">
    <property type="protein sequence ID" value="SIQ89326.1"/>
    <property type="molecule type" value="Genomic_DNA"/>
</dbReference>
<dbReference type="OrthoDB" id="5647542at2"/>
<sequence>MKTAVIWSNVEYSNIPFGHLYQLDKVGISNVIILLNDDEFKKAHQTKFVVFDDTEAQTVIEHYQSQSNQLKIEVINTGIASTEEEKLAFYLKKHAKKQYKLHLYLCKETIPWVSEELCAKPAITDTTKYSIIPFFTKNTRRQLPLFEAPSSSEQAIKLLQNNLAPCLCYKLDLFDLLHYQWLFNIFVELISLKIKLHEGKSVEFSLPFNKLVKDFNKNIADLEKAEKNFEITHKKAYSTLNSPDKFTLWQHNKNVKKKEQLENKFPKLIGKLIELYDQLALQENLDDVPEDNFAQKKS</sequence>
<keyword evidence="3" id="KW-1185">Reference proteome</keyword>
<name>A0A377GII5_9GAMM</name>
<proteinExistence type="predicted"/>
<evidence type="ECO:0000313" key="3">
    <source>
        <dbReference type="Proteomes" id="UP000186808"/>
    </source>
</evidence>
<evidence type="ECO:0000313" key="2">
    <source>
        <dbReference type="EMBL" id="STO24649.1"/>
    </source>
</evidence>
<reference evidence="1 3" key="1">
    <citation type="submission" date="2017-01" db="EMBL/GenBank/DDBJ databases">
        <authorList>
            <person name="Varghese N."/>
            <person name="Submissions S."/>
        </authorList>
    </citation>
    <scope>NUCLEOTIDE SEQUENCE [LARGE SCALE GENOMIC DNA]</scope>
    <source>
        <strain evidence="1 3">ATCC 33342</strain>
    </source>
</reference>
<dbReference type="EMBL" id="UGGV01000001">
    <property type="protein sequence ID" value="STO24649.1"/>
    <property type="molecule type" value="Genomic_DNA"/>
</dbReference>
<protein>
    <submittedName>
        <fullName evidence="2">Uncharacterized protein</fullName>
    </submittedName>
</protein>
<accession>A0A377GII5</accession>
<dbReference type="Proteomes" id="UP000254374">
    <property type="component" value="Unassembled WGS sequence"/>
</dbReference>
<evidence type="ECO:0000313" key="4">
    <source>
        <dbReference type="Proteomes" id="UP000254374"/>
    </source>
</evidence>